<dbReference type="InterPro" id="IPR038081">
    <property type="entry name" value="CalX-like_sf"/>
</dbReference>
<dbReference type="InterPro" id="IPR026919">
    <property type="entry name" value="ADGRV1"/>
</dbReference>
<reference evidence="8" key="1">
    <citation type="journal article" date="2019" name="Int. J. Syst. Evol. Microbiol.">
        <title>The Global Catalogue of Microorganisms (GCM) 10K type strain sequencing project: providing services to taxonomists for standard genome sequencing and annotation.</title>
        <authorList>
            <consortium name="The Broad Institute Genomics Platform"/>
            <consortium name="The Broad Institute Genome Sequencing Center for Infectious Disease"/>
            <person name="Wu L."/>
            <person name="Ma J."/>
        </authorList>
    </citation>
    <scope>NUCLEOTIDE SEQUENCE [LARGE SCALE GENOMIC DNA]</scope>
    <source>
        <strain evidence="8">KCTC 42953</strain>
    </source>
</reference>
<feature type="transmembrane region" description="Helical" evidence="4">
    <location>
        <begin position="715"/>
        <end position="736"/>
    </location>
</feature>
<feature type="chain" id="PRO_5046673318" evidence="5">
    <location>
        <begin position="23"/>
        <end position="742"/>
    </location>
</feature>
<dbReference type="Pfam" id="PF03160">
    <property type="entry name" value="Calx-beta"/>
    <property type="match status" value="3"/>
</dbReference>
<name>A0ABV7J961_9GAMM</name>
<dbReference type="InterPro" id="IPR003644">
    <property type="entry name" value="Calx_beta"/>
</dbReference>
<evidence type="ECO:0000256" key="5">
    <source>
        <dbReference type="SAM" id="SignalP"/>
    </source>
</evidence>
<evidence type="ECO:0000259" key="6">
    <source>
        <dbReference type="Pfam" id="PF03160"/>
    </source>
</evidence>
<organism evidence="7 8">
    <name type="scientific">Marinicella sediminis</name>
    <dbReference type="NCBI Taxonomy" id="1792834"/>
    <lineage>
        <taxon>Bacteria</taxon>
        <taxon>Pseudomonadati</taxon>
        <taxon>Pseudomonadota</taxon>
        <taxon>Gammaproteobacteria</taxon>
        <taxon>Lysobacterales</taxon>
        <taxon>Marinicellaceae</taxon>
        <taxon>Marinicella</taxon>
    </lineage>
</organism>
<keyword evidence="2" id="KW-0677">Repeat</keyword>
<evidence type="ECO:0000256" key="3">
    <source>
        <dbReference type="ARBA" id="ARBA00022837"/>
    </source>
</evidence>
<evidence type="ECO:0000313" key="7">
    <source>
        <dbReference type="EMBL" id="MFC3193439.1"/>
    </source>
</evidence>
<accession>A0ABV7J961</accession>
<evidence type="ECO:0000256" key="4">
    <source>
        <dbReference type="SAM" id="Phobius"/>
    </source>
</evidence>
<proteinExistence type="predicted"/>
<feature type="domain" description="Calx-beta" evidence="6">
    <location>
        <begin position="477"/>
        <end position="561"/>
    </location>
</feature>
<keyword evidence="1 5" id="KW-0732">Signal</keyword>
<dbReference type="SUPFAM" id="SSF141072">
    <property type="entry name" value="CalX-like"/>
    <property type="match status" value="3"/>
</dbReference>
<dbReference type="EMBL" id="JBHRTS010000002">
    <property type="protein sequence ID" value="MFC3193439.1"/>
    <property type="molecule type" value="Genomic_DNA"/>
</dbReference>
<dbReference type="Proteomes" id="UP001595533">
    <property type="component" value="Unassembled WGS sequence"/>
</dbReference>
<evidence type="ECO:0000256" key="1">
    <source>
        <dbReference type="ARBA" id="ARBA00022729"/>
    </source>
</evidence>
<keyword evidence="4" id="KW-0812">Transmembrane</keyword>
<protein>
    <submittedName>
        <fullName evidence="7">Beta strand repeat-containing protein</fullName>
    </submittedName>
</protein>
<dbReference type="PANTHER" id="PTHR46682">
    <property type="entry name" value="ADHESION G-PROTEIN COUPLED RECEPTOR V1"/>
    <property type="match status" value="1"/>
</dbReference>
<keyword evidence="4" id="KW-1133">Transmembrane helix</keyword>
<feature type="domain" description="Calx-beta" evidence="6">
    <location>
        <begin position="378"/>
        <end position="450"/>
    </location>
</feature>
<evidence type="ECO:0000256" key="2">
    <source>
        <dbReference type="ARBA" id="ARBA00022737"/>
    </source>
</evidence>
<comment type="caution">
    <text evidence="7">The sequence shown here is derived from an EMBL/GenBank/DDBJ whole genome shotgun (WGS) entry which is preliminary data.</text>
</comment>
<keyword evidence="3" id="KW-0106">Calcium</keyword>
<sequence length="742" mass="75240">MVSKGKLALMMSSMLAVSHIHAGGLTSKIIVNEFYRAGDLAGGNEFAELVLLEDLTAAELNTFFVGDSTGSTAAKFSGYQFTNMQSIANTFCAGTIITVAGDTGPAADSAYDPATGDWNLTLNTSGANLTTNGSTGNFAGTDVVYVDTNGTNGNTTISADGFAINWDSSPGVFGANATFTLTNSPANNTGAFLSGQLQNADLDAEWVSDTALGSLTPGVGNGGLNSASIDNLRSPFGNVTLTGTPSLNEGDAGNTAFDFTVTRSNSCLPTNLPYNVFGSGANAADAADFGGLVPSGNVAFTAGETSVTLTINVSGDTDVEPDEGFTVQILQPFPRGGDLASDTGTILNDDVLVVPNINIDDVTQNEGNAGTSTFDFTVSMDASADVSVQVDTADGTATTADNDYVAITSQVINFTAGGATSQTVSVTVNGDTTVEGDENFLVNLSNATGGVIVDGQGEGVISNDDSANVSIDDVTLSEGDAGVTAFNFTVSIDQSVDASVQVDTADGTATTADNDYVAVAGQVVNFTAGGATSQVVSVSVNGDVAIEGNETFNVNLSNPTGALIADNQGVGTINNDDTVQAQLVLTKSVSGSNRPGEVATYSILVENTGPNDQLDNPGDELTDVLPPEVTFLSAAATSGAVSNAGNTVSWNGTVPAGGSVTVTIDVTINQGVRGDVVNQAQGFFDSNGDNNNDSNVLSNPPNGVGPTIFAALFDIPVPGLGLGGLLLMAGLMLWFLSRRRLV</sequence>
<feature type="domain" description="Calx-beta" evidence="6">
    <location>
        <begin position="255"/>
        <end position="332"/>
    </location>
</feature>
<dbReference type="PANTHER" id="PTHR46682:SF1">
    <property type="entry name" value="ADHESION G-PROTEIN COUPLED RECEPTOR V1"/>
    <property type="match status" value="1"/>
</dbReference>
<evidence type="ECO:0000313" key="8">
    <source>
        <dbReference type="Proteomes" id="UP001595533"/>
    </source>
</evidence>
<keyword evidence="8" id="KW-1185">Reference proteome</keyword>
<keyword evidence="4" id="KW-0472">Membrane</keyword>
<dbReference type="Gene3D" id="2.60.40.2030">
    <property type="match status" value="3"/>
</dbReference>
<gene>
    <name evidence="7" type="ORF">ACFODZ_04180</name>
</gene>
<feature type="signal peptide" evidence="5">
    <location>
        <begin position="1"/>
        <end position="22"/>
    </location>
</feature>
<dbReference type="RefSeq" id="WP_077410200.1">
    <property type="nucleotide sequence ID" value="NZ_JBHRTS010000002.1"/>
</dbReference>